<evidence type="ECO:0000256" key="2">
    <source>
        <dbReference type="SAM" id="Phobius"/>
    </source>
</evidence>
<organism evidence="4">
    <name type="scientific">Helicotheca tamesis</name>
    <dbReference type="NCBI Taxonomy" id="374047"/>
    <lineage>
        <taxon>Eukaryota</taxon>
        <taxon>Sar</taxon>
        <taxon>Stramenopiles</taxon>
        <taxon>Ochrophyta</taxon>
        <taxon>Bacillariophyta</taxon>
        <taxon>Mediophyceae</taxon>
        <taxon>Lithodesmiophycidae</taxon>
        <taxon>Lithodesmiales</taxon>
        <taxon>Lithodesmiaceae</taxon>
        <taxon>Helicotheca</taxon>
    </lineage>
</organism>
<proteinExistence type="predicted"/>
<dbReference type="EMBL" id="HBGV01018280">
    <property type="protein sequence ID" value="CAD9515677.1"/>
    <property type="molecule type" value="Transcribed_RNA"/>
</dbReference>
<feature type="transmembrane region" description="Helical" evidence="2">
    <location>
        <begin position="23"/>
        <end position="47"/>
    </location>
</feature>
<evidence type="ECO:0000313" key="4">
    <source>
        <dbReference type="EMBL" id="CAD9515677.1"/>
    </source>
</evidence>
<feature type="transmembrane region" description="Helical" evidence="2">
    <location>
        <begin position="126"/>
        <end position="152"/>
    </location>
</feature>
<name>A0A7S2N2B3_9STRA</name>
<evidence type="ECO:0000259" key="3">
    <source>
        <dbReference type="Pfam" id="PF02517"/>
    </source>
</evidence>
<accession>A0A7S2N2B3</accession>
<dbReference type="InterPro" id="IPR003675">
    <property type="entry name" value="Rce1/LyrA-like_dom"/>
</dbReference>
<dbReference type="GO" id="GO:0080120">
    <property type="term" value="P:CAAX-box protein maturation"/>
    <property type="evidence" value="ECO:0007669"/>
    <property type="project" value="UniProtKB-ARBA"/>
</dbReference>
<evidence type="ECO:0000256" key="1">
    <source>
        <dbReference type="SAM" id="MobiDB-lite"/>
    </source>
</evidence>
<protein>
    <recommendedName>
        <fullName evidence="3">CAAX prenyl protease 2/Lysostaphin resistance protein A-like domain-containing protein</fullName>
    </recommendedName>
</protein>
<feature type="domain" description="CAAX prenyl protease 2/Lysostaphin resistance protein A-like" evidence="3">
    <location>
        <begin position="58"/>
        <end position="157"/>
    </location>
</feature>
<keyword evidence="2" id="KW-0812">Transmembrane</keyword>
<feature type="transmembrane region" description="Helical" evidence="2">
    <location>
        <begin position="92"/>
        <end position="114"/>
    </location>
</feature>
<sequence length="197" mass="20653">MVALAVSNRIIPALSTFPTAGGWAHVSAITLMTTAAAGVVSTATGFVDPVRDFRSPSSILRMCSAFLFPSLAEETVWRAALLPHPSTSPVSLYHAGIVLAAHVASHPIAGRTVWPRGRDVFDDPRFLVIATIVLGGATASYIMSGGSVWAAAFTHGVPVALWRDCFGGEDALMKRSSSSSTDNAPIPKDKQSFGADD</sequence>
<dbReference type="AlphaFoldDB" id="A0A7S2N2B3"/>
<feature type="region of interest" description="Disordered" evidence="1">
    <location>
        <begin position="174"/>
        <end position="197"/>
    </location>
</feature>
<reference evidence="4" key="1">
    <citation type="submission" date="2021-01" db="EMBL/GenBank/DDBJ databases">
        <authorList>
            <person name="Corre E."/>
            <person name="Pelletier E."/>
            <person name="Niang G."/>
            <person name="Scheremetjew M."/>
            <person name="Finn R."/>
            <person name="Kale V."/>
            <person name="Holt S."/>
            <person name="Cochrane G."/>
            <person name="Meng A."/>
            <person name="Brown T."/>
            <person name="Cohen L."/>
        </authorList>
    </citation>
    <scope>NUCLEOTIDE SEQUENCE</scope>
    <source>
        <strain evidence="4">CCMP826</strain>
    </source>
</reference>
<gene>
    <name evidence="4" type="ORF">HTAM1171_LOCUS11312</name>
</gene>
<dbReference type="GO" id="GO:0004175">
    <property type="term" value="F:endopeptidase activity"/>
    <property type="evidence" value="ECO:0007669"/>
    <property type="project" value="UniProtKB-ARBA"/>
</dbReference>
<dbReference type="Pfam" id="PF02517">
    <property type="entry name" value="Rce1-like"/>
    <property type="match status" value="1"/>
</dbReference>
<keyword evidence="2" id="KW-0472">Membrane</keyword>
<keyword evidence="2" id="KW-1133">Transmembrane helix</keyword>